<evidence type="ECO:0000313" key="2">
    <source>
        <dbReference type="EMBL" id="CAD8654153.1"/>
    </source>
</evidence>
<evidence type="ECO:0000256" key="1">
    <source>
        <dbReference type="SAM" id="MobiDB-lite"/>
    </source>
</evidence>
<feature type="region of interest" description="Disordered" evidence="1">
    <location>
        <begin position="77"/>
        <end position="118"/>
    </location>
</feature>
<dbReference type="AlphaFoldDB" id="A0A7S0N034"/>
<name>A0A7S0N034_9CHLO</name>
<dbReference type="PANTHER" id="PTHR40430:SF1">
    <property type="entry name" value="T. BRUCEI SPP.-SPECIFIC PROTEIN"/>
    <property type="match status" value="1"/>
</dbReference>
<dbReference type="PANTHER" id="PTHR40430">
    <property type="entry name" value="T. BRUCEI SPP.-SPECIFIC PROTEIN"/>
    <property type="match status" value="1"/>
</dbReference>
<feature type="compositionally biased region" description="Polar residues" evidence="1">
    <location>
        <begin position="8"/>
        <end position="17"/>
    </location>
</feature>
<sequence length="364" mass="41083">MMEGKSDGSYTLATTVQPKRVTTESDNDPPVYRNAEQDHVKSAFTSTACVGIRSLPNALTPNFRQVLLQEALEQTKLNNRTEAGTGTGGNPVTRTDPLSVEVGPGQRRPDKHSAVPGVFSTYDYHHSEYGREREILSDSRRTAKEKWIGRERFKISALPSIPKSVGAFNEFDYTIDPYEYAEIKHKMEVRGEREKIRFGPMKTGGNVQTPELMKIRVEELVGRLSTVLHSDWPKVFLRVFEDNQGLIVVGFDKQKMGTGANVTSYMGQFFRTHEIVQEFQLKRDTTRWGVMEDTVPTVYYVFIPPWVHARIVHPELSKVPDCKPVPGLTEPSLATGRVPFMPQTEGGLMVDPVYVQTFPNTFKV</sequence>
<organism evidence="2">
    <name type="scientific">Pyramimonas obovata</name>
    <dbReference type="NCBI Taxonomy" id="1411642"/>
    <lineage>
        <taxon>Eukaryota</taxon>
        <taxon>Viridiplantae</taxon>
        <taxon>Chlorophyta</taxon>
        <taxon>Pyramimonadophyceae</taxon>
        <taxon>Pyramimonadales</taxon>
        <taxon>Pyramimonadaceae</taxon>
        <taxon>Pyramimonas</taxon>
        <taxon>Pyramimonas incertae sedis</taxon>
    </lineage>
</organism>
<proteinExistence type="predicted"/>
<accession>A0A7S0N034</accession>
<reference evidence="2" key="1">
    <citation type="submission" date="2021-01" db="EMBL/GenBank/DDBJ databases">
        <authorList>
            <person name="Corre E."/>
            <person name="Pelletier E."/>
            <person name="Niang G."/>
            <person name="Scheremetjew M."/>
            <person name="Finn R."/>
            <person name="Kale V."/>
            <person name="Holt S."/>
            <person name="Cochrane G."/>
            <person name="Meng A."/>
            <person name="Brown T."/>
            <person name="Cohen L."/>
        </authorList>
    </citation>
    <scope>NUCLEOTIDE SEQUENCE</scope>
    <source>
        <strain evidence="2">CCMP722</strain>
    </source>
</reference>
<gene>
    <name evidence="2" type="ORF">POBO1169_LOCUS3318</name>
</gene>
<feature type="region of interest" description="Disordered" evidence="1">
    <location>
        <begin position="1"/>
        <end position="35"/>
    </location>
</feature>
<protein>
    <submittedName>
        <fullName evidence="2">Uncharacterized protein</fullName>
    </submittedName>
</protein>
<dbReference type="EMBL" id="HBFA01006409">
    <property type="protein sequence ID" value="CAD8654153.1"/>
    <property type="molecule type" value="Transcribed_RNA"/>
</dbReference>